<dbReference type="EC" id="1.17.4.1" evidence="8"/>
<evidence type="ECO:0000256" key="9">
    <source>
        <dbReference type="PIRSR" id="PIRSR000355-1"/>
    </source>
</evidence>
<name>A0A554A3X4_9BACI</name>
<evidence type="ECO:0000256" key="8">
    <source>
        <dbReference type="PIRNR" id="PIRNR000355"/>
    </source>
</evidence>
<keyword evidence="4 8" id="KW-0560">Oxidoreductase</keyword>
<evidence type="ECO:0000256" key="5">
    <source>
        <dbReference type="ARBA" id="ARBA00023004"/>
    </source>
</evidence>
<comment type="function">
    <text evidence="8">Provides the precursors necessary for DNA synthesis. Catalyzes the biosynthesis of deoxyribonucleotides from the corresponding ribonucleotides.</text>
</comment>
<feature type="binding site" evidence="10">
    <location>
        <position position="101"/>
    </location>
    <ligand>
        <name>Fe cation</name>
        <dbReference type="ChEBI" id="CHEBI:24875"/>
        <label>1</label>
    </ligand>
</feature>
<dbReference type="InterPro" id="IPR033909">
    <property type="entry name" value="RNR_small"/>
</dbReference>
<feature type="binding site" evidence="10">
    <location>
        <position position="97"/>
    </location>
    <ligand>
        <name>Fe cation</name>
        <dbReference type="ChEBI" id="CHEBI:24875"/>
        <label>2</label>
    </ligand>
</feature>
<feature type="binding site" evidence="10">
    <location>
        <position position="201"/>
    </location>
    <ligand>
        <name>Fe cation</name>
        <dbReference type="ChEBI" id="CHEBI:24875"/>
        <label>2</label>
    </ligand>
</feature>
<comment type="similarity">
    <text evidence="1 8">Belongs to the ribonucleoside diphosphate reductase small chain family.</text>
</comment>
<dbReference type="PROSITE" id="PS00368">
    <property type="entry name" value="RIBORED_SMALL"/>
    <property type="match status" value="1"/>
</dbReference>
<comment type="catalytic activity">
    <reaction evidence="7 8">
        <text>a 2'-deoxyribonucleoside 5'-diphosphate + [thioredoxin]-disulfide + H2O = a ribonucleoside 5'-diphosphate + [thioredoxin]-dithiol</text>
        <dbReference type="Rhea" id="RHEA:23252"/>
        <dbReference type="Rhea" id="RHEA-COMP:10698"/>
        <dbReference type="Rhea" id="RHEA-COMP:10700"/>
        <dbReference type="ChEBI" id="CHEBI:15377"/>
        <dbReference type="ChEBI" id="CHEBI:29950"/>
        <dbReference type="ChEBI" id="CHEBI:50058"/>
        <dbReference type="ChEBI" id="CHEBI:57930"/>
        <dbReference type="ChEBI" id="CHEBI:73316"/>
        <dbReference type="EC" id="1.17.4.1"/>
    </reaction>
</comment>
<gene>
    <name evidence="11" type="primary">nrdF</name>
    <name evidence="11" type="ORF">FN960_02220</name>
</gene>
<keyword evidence="12" id="KW-1185">Reference proteome</keyword>
<evidence type="ECO:0000256" key="1">
    <source>
        <dbReference type="ARBA" id="ARBA00009303"/>
    </source>
</evidence>
<dbReference type="Proteomes" id="UP000318521">
    <property type="component" value="Unassembled WGS sequence"/>
</dbReference>
<dbReference type="UniPathway" id="UPA00326"/>
<feature type="binding site" evidence="10">
    <location>
        <position position="198"/>
    </location>
    <ligand>
        <name>Fe cation</name>
        <dbReference type="ChEBI" id="CHEBI:24875"/>
        <label>2</label>
    </ligand>
</feature>
<proteinExistence type="inferred from homology"/>
<dbReference type="InterPro" id="IPR009078">
    <property type="entry name" value="Ferritin-like_SF"/>
</dbReference>
<dbReference type="GO" id="GO:0009263">
    <property type="term" value="P:deoxyribonucleotide biosynthetic process"/>
    <property type="evidence" value="ECO:0007669"/>
    <property type="project" value="UniProtKB-KW"/>
</dbReference>
<dbReference type="Pfam" id="PF00268">
    <property type="entry name" value="Ribonuc_red_sm"/>
    <property type="match status" value="1"/>
</dbReference>
<dbReference type="InterPro" id="IPR026494">
    <property type="entry name" value="RNR_NrdF-like"/>
</dbReference>
<dbReference type="PIRSF" id="PIRSF000355">
    <property type="entry name" value="NrdB"/>
    <property type="match status" value="1"/>
</dbReference>
<dbReference type="AlphaFoldDB" id="A0A554A3X4"/>
<dbReference type="Gene3D" id="1.10.620.20">
    <property type="entry name" value="Ribonucleotide Reductase, subunit A"/>
    <property type="match status" value="1"/>
</dbReference>
<evidence type="ECO:0000256" key="6">
    <source>
        <dbReference type="ARBA" id="ARBA00023116"/>
    </source>
</evidence>
<dbReference type="PANTHER" id="PTHR23409:SF18">
    <property type="entry name" value="RIBONUCLEOSIDE-DIPHOSPHATE REDUCTASE SUBUNIT M2"/>
    <property type="match status" value="1"/>
</dbReference>
<protein>
    <recommendedName>
        <fullName evidence="8">Ribonucleoside-diphosphate reductase subunit beta</fullName>
        <ecNumber evidence="8">1.17.4.1</ecNumber>
    </recommendedName>
</protein>
<evidence type="ECO:0000256" key="7">
    <source>
        <dbReference type="ARBA" id="ARBA00047754"/>
    </source>
</evidence>
<evidence type="ECO:0000256" key="4">
    <source>
        <dbReference type="ARBA" id="ARBA00023002"/>
    </source>
</evidence>
<organism evidence="11 12">
    <name type="scientific">Alkalicoccobacillus porphyridii</name>
    <dbReference type="NCBI Taxonomy" id="2597270"/>
    <lineage>
        <taxon>Bacteria</taxon>
        <taxon>Bacillati</taxon>
        <taxon>Bacillota</taxon>
        <taxon>Bacilli</taxon>
        <taxon>Bacillales</taxon>
        <taxon>Bacillaceae</taxon>
        <taxon>Alkalicoccobacillus</taxon>
    </lineage>
</organism>
<sequence>MDRVFDAANWSKHEDDFTQMFYNQNVKQFWLPEEVALNGDLLTWKYLDDAEKDAYMKVLAGLTLLDTEQGNTGMPIIADHVEGHQRKAVLNFMAMMENAVHAKSYSNIFMTLAPTETINEAFDWVKENRFLQNKAKIIVGLYEDIKKNDDISLYKGMVASVYLESFLFYSGFYYPLYFYGQGKLMQSGEIINLILRDEAIHGVYIGLLAQEIYKKQTPETQLELQAFSIDLLKKLYENELAYTEDVYDQVELSYDVKKFIRYNANKALMNLGFDGYFEEEEINPIILNGLNTKTKSHDFFSMKGNGYKKATVEPVRDDDFIFETQEQA</sequence>
<dbReference type="InterPro" id="IPR030475">
    <property type="entry name" value="RNR_small_AS"/>
</dbReference>
<evidence type="ECO:0000256" key="2">
    <source>
        <dbReference type="ARBA" id="ARBA00011209"/>
    </source>
</evidence>
<feature type="binding site" evidence="10">
    <location>
        <position position="66"/>
    </location>
    <ligand>
        <name>Fe cation</name>
        <dbReference type="ChEBI" id="CHEBI:24875"/>
        <label>1</label>
    </ligand>
</feature>
<evidence type="ECO:0000256" key="10">
    <source>
        <dbReference type="PIRSR" id="PIRSR000355-2"/>
    </source>
</evidence>
<dbReference type="OrthoDB" id="9766544at2"/>
<keyword evidence="5 8" id="KW-0408">Iron</keyword>
<evidence type="ECO:0000313" key="11">
    <source>
        <dbReference type="EMBL" id="TSB48390.1"/>
    </source>
</evidence>
<dbReference type="SUPFAM" id="SSF47240">
    <property type="entry name" value="Ferritin-like"/>
    <property type="match status" value="1"/>
</dbReference>
<dbReference type="GO" id="GO:0004748">
    <property type="term" value="F:ribonucleoside-diphosphate reductase activity, thioredoxin disulfide as acceptor"/>
    <property type="evidence" value="ECO:0007669"/>
    <property type="project" value="UniProtKB-EC"/>
</dbReference>
<keyword evidence="3 8" id="KW-0479">Metal-binding</keyword>
<dbReference type="GO" id="GO:0046872">
    <property type="term" value="F:metal ion binding"/>
    <property type="evidence" value="ECO:0007669"/>
    <property type="project" value="UniProtKB-KW"/>
</dbReference>
<accession>A0A554A3X4</accession>
<dbReference type="CDD" id="cd01049">
    <property type="entry name" value="RNRR2"/>
    <property type="match status" value="1"/>
</dbReference>
<dbReference type="InterPro" id="IPR012348">
    <property type="entry name" value="RNR-like"/>
</dbReference>
<comment type="caution">
    <text evidence="11">The sequence shown here is derived from an EMBL/GenBank/DDBJ whole genome shotgun (WGS) entry which is preliminary data.</text>
</comment>
<comment type="cofactor">
    <cofactor evidence="8 10">
        <name>Fe cation</name>
        <dbReference type="ChEBI" id="CHEBI:24875"/>
    </cofactor>
    <text evidence="8 10">Binds 2 iron ions per subunit.</text>
</comment>
<reference evidence="11 12" key="1">
    <citation type="submission" date="2019-07" db="EMBL/GenBank/DDBJ databases">
        <authorList>
            <person name="Park Y.J."/>
            <person name="Jeong S.E."/>
            <person name="Jung H.S."/>
        </authorList>
    </citation>
    <scope>NUCLEOTIDE SEQUENCE [LARGE SCALE GENOMIC DNA]</scope>
    <source>
        <strain evidence="12">P16(2019)</strain>
    </source>
</reference>
<dbReference type="NCBIfam" id="NF007183">
    <property type="entry name" value="PRK09614.1-2"/>
    <property type="match status" value="1"/>
</dbReference>
<comment type="subunit">
    <text evidence="2">Tetramer of two alpha and two beta subunits.</text>
</comment>
<evidence type="ECO:0000313" key="12">
    <source>
        <dbReference type="Proteomes" id="UP000318521"/>
    </source>
</evidence>
<feature type="binding site" evidence="10">
    <location>
        <position position="97"/>
    </location>
    <ligand>
        <name>Fe cation</name>
        <dbReference type="ChEBI" id="CHEBI:24875"/>
        <label>1</label>
    </ligand>
</feature>
<dbReference type="InterPro" id="IPR000358">
    <property type="entry name" value="RNR_small_fam"/>
</dbReference>
<dbReference type="RefSeq" id="WP_143846735.1">
    <property type="nucleotide sequence ID" value="NZ_VLXZ01000001.1"/>
</dbReference>
<feature type="binding site" evidence="10">
    <location>
        <position position="164"/>
    </location>
    <ligand>
        <name>Fe cation</name>
        <dbReference type="ChEBI" id="CHEBI:24875"/>
        <label>2</label>
    </ligand>
</feature>
<feature type="active site" evidence="9">
    <location>
        <position position="105"/>
    </location>
</feature>
<dbReference type="GO" id="GO:0005971">
    <property type="term" value="C:ribonucleoside-diphosphate reductase complex"/>
    <property type="evidence" value="ECO:0007669"/>
    <property type="project" value="InterPro"/>
</dbReference>
<dbReference type="EMBL" id="VLXZ01000001">
    <property type="protein sequence ID" value="TSB48390.1"/>
    <property type="molecule type" value="Genomic_DNA"/>
</dbReference>
<dbReference type="NCBIfam" id="TIGR04171">
    <property type="entry name" value="RNR_1b_NrdF"/>
    <property type="match status" value="1"/>
</dbReference>
<keyword evidence="6 8" id="KW-0215">Deoxyribonucleotide synthesis</keyword>
<evidence type="ECO:0000256" key="3">
    <source>
        <dbReference type="ARBA" id="ARBA00022723"/>
    </source>
</evidence>
<dbReference type="PANTHER" id="PTHR23409">
    <property type="entry name" value="RIBONUCLEOSIDE-DIPHOSPHATE REDUCTASE SMALL CHAIN"/>
    <property type="match status" value="1"/>
</dbReference>